<feature type="transmembrane region" description="Helical" evidence="1">
    <location>
        <begin position="100"/>
        <end position="125"/>
    </location>
</feature>
<organism evidence="2 3">
    <name type="scientific">Rhizopogon vesiculosus</name>
    <dbReference type="NCBI Taxonomy" id="180088"/>
    <lineage>
        <taxon>Eukaryota</taxon>
        <taxon>Fungi</taxon>
        <taxon>Dikarya</taxon>
        <taxon>Basidiomycota</taxon>
        <taxon>Agaricomycotina</taxon>
        <taxon>Agaricomycetes</taxon>
        <taxon>Agaricomycetidae</taxon>
        <taxon>Boletales</taxon>
        <taxon>Suillineae</taxon>
        <taxon>Rhizopogonaceae</taxon>
        <taxon>Rhizopogon</taxon>
    </lineage>
</organism>
<keyword evidence="1" id="KW-0472">Membrane</keyword>
<dbReference type="Proteomes" id="UP000183567">
    <property type="component" value="Unassembled WGS sequence"/>
</dbReference>
<dbReference type="AlphaFoldDB" id="A0A1J8PYI0"/>
<dbReference type="EMBL" id="LVVM01003735">
    <property type="protein sequence ID" value="OJA14350.1"/>
    <property type="molecule type" value="Genomic_DNA"/>
</dbReference>
<reference evidence="2 3" key="1">
    <citation type="submission" date="2016-03" db="EMBL/GenBank/DDBJ databases">
        <title>Comparative genomics of the ectomycorrhizal sister species Rhizopogon vinicolor and Rhizopogon vesiculosus (Basidiomycota: Boletales) reveals a divergence of the mating type B locus.</title>
        <authorList>
            <person name="Mujic A.B."/>
            <person name="Kuo A."/>
            <person name="Tritt A."/>
            <person name="Lipzen A."/>
            <person name="Chen C."/>
            <person name="Johnson J."/>
            <person name="Sharma A."/>
            <person name="Barry K."/>
            <person name="Grigoriev I.V."/>
            <person name="Spatafora J.W."/>
        </authorList>
    </citation>
    <scope>NUCLEOTIDE SEQUENCE [LARGE SCALE GENOMIC DNA]</scope>
    <source>
        <strain evidence="2 3">AM-OR11-056</strain>
    </source>
</reference>
<name>A0A1J8PYI0_9AGAM</name>
<proteinExistence type="predicted"/>
<dbReference type="STRING" id="180088.A0A1J8PYI0"/>
<evidence type="ECO:0000256" key="1">
    <source>
        <dbReference type="SAM" id="Phobius"/>
    </source>
</evidence>
<evidence type="ECO:0000313" key="2">
    <source>
        <dbReference type="EMBL" id="OJA14350.1"/>
    </source>
</evidence>
<comment type="caution">
    <text evidence="2">The sequence shown here is derived from an EMBL/GenBank/DDBJ whole genome shotgun (WGS) entry which is preliminary data.</text>
</comment>
<feature type="transmembrane region" description="Helical" evidence="1">
    <location>
        <begin position="76"/>
        <end position="94"/>
    </location>
</feature>
<dbReference type="OrthoDB" id="2366471at2759"/>
<keyword evidence="1" id="KW-0812">Transmembrane</keyword>
<accession>A0A1J8PYI0</accession>
<evidence type="ECO:0000313" key="3">
    <source>
        <dbReference type="Proteomes" id="UP000183567"/>
    </source>
</evidence>
<keyword evidence="1" id="KW-1133">Transmembrane helix</keyword>
<keyword evidence="3" id="KW-1185">Reference proteome</keyword>
<protein>
    <submittedName>
        <fullName evidence="2">Uncharacterized protein</fullName>
    </submittedName>
</protein>
<gene>
    <name evidence="2" type="ORF">AZE42_09672</name>
</gene>
<sequence length="411" mass="46328">MGPRYVASQSGAFMKQTSHLAYLLMQRCQDQEAVTVEGRRTRPNKITIVETQDINFKDVRTGPSLTIHARDGFHKYIAFFPIATSVATCMFCAWDSDLYYFSLILLNILANGISCLVIGSASIVLKHIPCSMGAPPGDGMLMDGNNVVVMLEKEKDVVAITRGKFQLDYKPWVRMRIRRGRRKRNIIGDRINNTHRQVGKKDAESGRRVESHEDDEINNEYAATGFCSLLLVLQFVTQPLLIPQGTLFGQVMFLTSFAASWAHNLFLTSTNKEYLQEEVLLQALGLSGDRMKTYKLGTRATAAVFTCLVLQPKYNSGEWETRGCKPQEIIRQFIPNDTQVRAVWRDQVLDQMKSNAPDWKLPDRGARGGRVAGFSESERLLLLDLLSDARTAYQQHSVLQAQRLASTQRTV</sequence>